<evidence type="ECO:0000313" key="3">
    <source>
        <dbReference type="Proteomes" id="UP000244792"/>
    </source>
</evidence>
<protein>
    <submittedName>
        <fullName evidence="2">Uncharacterized protein</fullName>
    </submittedName>
</protein>
<keyword evidence="3" id="KW-1185">Reference proteome</keyword>
<gene>
    <name evidence="2" type="ORF">TDSAC_0904</name>
</gene>
<evidence type="ECO:0000313" key="2">
    <source>
        <dbReference type="EMBL" id="AWB10261.1"/>
    </source>
</evidence>
<sequence>MFNLNFQTILIETVVYIVINICIKFILISDDLTKFRRTLMLGYLVFASFFVSLKIFLTVSALVIILAFGIRKFFDF</sequence>
<accession>A0A2R4W0C2</accession>
<keyword evidence="1" id="KW-0472">Membrane</keyword>
<keyword evidence="1" id="KW-1133">Transmembrane helix</keyword>
<evidence type="ECO:0000256" key="1">
    <source>
        <dbReference type="SAM" id="Phobius"/>
    </source>
</evidence>
<dbReference type="AlphaFoldDB" id="A0A2R4W0C2"/>
<reference evidence="2 3" key="1">
    <citation type="submission" date="2017-04" db="EMBL/GenBank/DDBJ databases">
        <title>Genomic insights into metabolism of Thermodesulfobium acidiphilum.</title>
        <authorList>
            <person name="Toshchakov S.V."/>
            <person name="Frolov E.N."/>
            <person name="Kublanov I.V."/>
            <person name="Samarov N.I."/>
            <person name="Novikov A."/>
            <person name="Lebedinsky A.V."/>
            <person name="Bonch-Osmolovskaya E.A."/>
            <person name="Chernyh N.A."/>
        </authorList>
    </citation>
    <scope>NUCLEOTIDE SEQUENCE [LARGE SCALE GENOMIC DNA]</scope>
    <source>
        <strain evidence="2 3">3127-1</strain>
    </source>
</reference>
<keyword evidence="1" id="KW-0812">Transmembrane</keyword>
<dbReference type="Proteomes" id="UP000244792">
    <property type="component" value="Chromosome"/>
</dbReference>
<feature type="transmembrane region" description="Helical" evidence="1">
    <location>
        <begin position="6"/>
        <end position="27"/>
    </location>
</feature>
<organism evidence="2 3">
    <name type="scientific">Thermodesulfobium acidiphilum</name>
    <dbReference type="NCBI Taxonomy" id="1794699"/>
    <lineage>
        <taxon>Bacteria</taxon>
        <taxon>Pseudomonadati</taxon>
        <taxon>Thermodesulfobiota</taxon>
        <taxon>Thermodesulfobiia</taxon>
        <taxon>Thermodesulfobiales</taxon>
        <taxon>Thermodesulfobiaceae</taxon>
        <taxon>Thermodesulfobium</taxon>
    </lineage>
</organism>
<proteinExistence type="predicted"/>
<dbReference type="EMBL" id="CP020921">
    <property type="protein sequence ID" value="AWB10261.1"/>
    <property type="molecule type" value="Genomic_DNA"/>
</dbReference>
<feature type="transmembrane region" description="Helical" evidence="1">
    <location>
        <begin position="39"/>
        <end position="70"/>
    </location>
</feature>
<dbReference type="KEGG" id="taci:TDSAC_0904"/>
<name>A0A2R4W0C2_THEAF</name>